<accession>A0ABZ0PPM5</accession>
<proteinExistence type="predicted"/>
<evidence type="ECO:0000313" key="3">
    <source>
        <dbReference type="Proteomes" id="UP001305521"/>
    </source>
</evidence>
<dbReference type="PANTHER" id="PTHR43433">
    <property type="entry name" value="HYDROLASE, ALPHA/BETA FOLD FAMILY PROTEIN"/>
    <property type="match status" value="1"/>
</dbReference>
<dbReference type="Pfam" id="PF12697">
    <property type="entry name" value="Abhydrolase_6"/>
    <property type="match status" value="1"/>
</dbReference>
<dbReference type="PRINTS" id="PR00111">
    <property type="entry name" value="ABHYDROLASE"/>
</dbReference>
<protein>
    <submittedName>
        <fullName evidence="2">Alpha/beta hydrolase</fullName>
    </submittedName>
</protein>
<dbReference type="InterPro" id="IPR000073">
    <property type="entry name" value="AB_hydrolase_1"/>
</dbReference>
<name>A0ABZ0PPM5_9PROT</name>
<dbReference type="InterPro" id="IPR029058">
    <property type="entry name" value="AB_hydrolase_fold"/>
</dbReference>
<dbReference type="Gene3D" id="3.40.50.1820">
    <property type="entry name" value="alpha/beta hydrolase"/>
    <property type="match status" value="1"/>
</dbReference>
<feature type="domain" description="AB hydrolase-1" evidence="1">
    <location>
        <begin position="24"/>
        <end position="251"/>
    </location>
</feature>
<sequence length="265" mass="28493">MPKIQRDGAEIWWDVRGAPDAPPLVLAAGLGGTHGWWAPQLDAYAREFRVLVFDQRGTGNSSRVPVASVGQMAADLAAVMDAAGMPRAAYLGHSTGGAIGVALALAEPARLSRMVVYASTTHGDRYRHRVFALRKILMERAGADAYARYTTLLLHPPYWINANEARIAADEAAAAGALGDPVVQGSRLDAILAFDPRAELPRLRPPLMVLCADDDILTPRYFSEEMAALVPGAYAVFVPRGGHALSRTEPALFDSIVLPFLREAP</sequence>
<evidence type="ECO:0000259" key="1">
    <source>
        <dbReference type="Pfam" id="PF12697"/>
    </source>
</evidence>
<dbReference type="Proteomes" id="UP001305521">
    <property type="component" value="Chromosome"/>
</dbReference>
<gene>
    <name evidence="2" type="ORF">R9Z33_09380</name>
</gene>
<dbReference type="InterPro" id="IPR050471">
    <property type="entry name" value="AB_hydrolase"/>
</dbReference>
<reference evidence="2 3" key="1">
    <citation type="submission" date="2023-11" db="EMBL/GenBank/DDBJ databases">
        <title>Arctic aerobic anoxygenic photoheterotroph Sediminicoccus rosea KRV36 adapts its photosynthesis to long days of polar summer.</title>
        <authorList>
            <person name="Tomasch J."/>
            <person name="Kopejtka K."/>
            <person name="Bily T."/>
            <person name="Gardiner A.T."/>
            <person name="Gardian Z."/>
            <person name="Shivaramu S."/>
            <person name="Koblizek M."/>
            <person name="Engelhardt F."/>
            <person name="Kaftan D."/>
        </authorList>
    </citation>
    <scope>NUCLEOTIDE SEQUENCE [LARGE SCALE GENOMIC DNA]</scope>
    <source>
        <strain evidence="2 3">R-30</strain>
    </source>
</reference>
<dbReference type="EMBL" id="CP137852">
    <property type="protein sequence ID" value="WPB87070.1"/>
    <property type="molecule type" value="Genomic_DNA"/>
</dbReference>
<dbReference type="RefSeq" id="WP_318651027.1">
    <property type="nucleotide sequence ID" value="NZ_CP137852.1"/>
</dbReference>
<dbReference type="PANTHER" id="PTHR43433:SF5">
    <property type="entry name" value="AB HYDROLASE-1 DOMAIN-CONTAINING PROTEIN"/>
    <property type="match status" value="1"/>
</dbReference>
<dbReference type="GO" id="GO:0016787">
    <property type="term" value="F:hydrolase activity"/>
    <property type="evidence" value="ECO:0007669"/>
    <property type="project" value="UniProtKB-KW"/>
</dbReference>
<organism evidence="2 3">
    <name type="scientific">Sediminicoccus rosea</name>
    <dbReference type="NCBI Taxonomy" id="1225128"/>
    <lineage>
        <taxon>Bacteria</taxon>
        <taxon>Pseudomonadati</taxon>
        <taxon>Pseudomonadota</taxon>
        <taxon>Alphaproteobacteria</taxon>
        <taxon>Acetobacterales</taxon>
        <taxon>Roseomonadaceae</taxon>
        <taxon>Sediminicoccus</taxon>
    </lineage>
</organism>
<dbReference type="SUPFAM" id="SSF53474">
    <property type="entry name" value="alpha/beta-Hydrolases"/>
    <property type="match status" value="1"/>
</dbReference>
<keyword evidence="2" id="KW-0378">Hydrolase</keyword>
<keyword evidence="3" id="KW-1185">Reference proteome</keyword>
<evidence type="ECO:0000313" key="2">
    <source>
        <dbReference type="EMBL" id="WPB87070.1"/>
    </source>
</evidence>